<evidence type="ECO:0000313" key="7">
    <source>
        <dbReference type="EMBL" id="KNC49319.1"/>
    </source>
</evidence>
<organism evidence="7 8">
    <name type="scientific">Thecamonas trahens ATCC 50062</name>
    <dbReference type="NCBI Taxonomy" id="461836"/>
    <lineage>
        <taxon>Eukaryota</taxon>
        <taxon>Apusozoa</taxon>
        <taxon>Apusomonadida</taxon>
        <taxon>Apusomonadidae</taxon>
        <taxon>Thecamonas</taxon>
    </lineage>
</organism>
<evidence type="ECO:0000256" key="4">
    <source>
        <dbReference type="ARBA" id="ARBA00022989"/>
    </source>
</evidence>
<feature type="transmembrane region" description="Helical" evidence="6">
    <location>
        <begin position="146"/>
        <end position="170"/>
    </location>
</feature>
<dbReference type="SUPFAM" id="SSF103473">
    <property type="entry name" value="MFS general substrate transporter"/>
    <property type="match status" value="1"/>
</dbReference>
<dbReference type="OMA" id="ATILYCE"/>
<keyword evidence="3 6" id="KW-0812">Transmembrane</keyword>
<comment type="subcellular location">
    <subcellularLocation>
        <location evidence="1">Endomembrane system</location>
        <topology evidence="1">Multi-pass membrane protein</topology>
    </subcellularLocation>
</comment>
<dbReference type="GO" id="GO:0012505">
    <property type="term" value="C:endomembrane system"/>
    <property type="evidence" value="ECO:0007669"/>
    <property type="project" value="UniProtKB-SubCell"/>
</dbReference>
<accession>A0A0L0DAD7</accession>
<proteinExistence type="inferred from homology"/>
<reference evidence="7 8" key="1">
    <citation type="submission" date="2010-05" db="EMBL/GenBank/DDBJ databases">
        <title>The Genome Sequence of Thecamonas trahens ATCC 50062.</title>
        <authorList>
            <consortium name="The Broad Institute Genome Sequencing Platform"/>
            <person name="Russ C."/>
            <person name="Cuomo C."/>
            <person name="Shea T."/>
            <person name="Young S.K."/>
            <person name="Zeng Q."/>
            <person name="Koehrsen M."/>
            <person name="Haas B."/>
            <person name="Borodovsky M."/>
            <person name="Guigo R."/>
            <person name="Alvarado L."/>
            <person name="Berlin A."/>
            <person name="Bochicchio J."/>
            <person name="Borenstein D."/>
            <person name="Chapman S."/>
            <person name="Chen Z."/>
            <person name="Freedman E."/>
            <person name="Gellesch M."/>
            <person name="Goldberg J."/>
            <person name="Griggs A."/>
            <person name="Gujja S."/>
            <person name="Heilman E."/>
            <person name="Heiman D."/>
            <person name="Hepburn T."/>
            <person name="Howarth C."/>
            <person name="Jen D."/>
            <person name="Larson L."/>
            <person name="Mehta T."/>
            <person name="Park D."/>
            <person name="Pearson M."/>
            <person name="Roberts A."/>
            <person name="Saif S."/>
            <person name="Shenoy N."/>
            <person name="Sisk P."/>
            <person name="Stolte C."/>
            <person name="Sykes S."/>
            <person name="Thomson T."/>
            <person name="Walk T."/>
            <person name="White J."/>
            <person name="Yandava C."/>
            <person name="Burger G."/>
            <person name="Gray M.W."/>
            <person name="Holland P.W.H."/>
            <person name="King N."/>
            <person name="Lang F.B.F."/>
            <person name="Roger A.J."/>
            <person name="Ruiz-Trillo I."/>
            <person name="Lander E."/>
            <person name="Nusbaum C."/>
        </authorList>
    </citation>
    <scope>NUCLEOTIDE SEQUENCE [LARGE SCALE GENOMIC DNA]</scope>
    <source>
        <strain evidence="7 8">ATCC 50062</strain>
    </source>
</reference>
<feature type="transmembrane region" description="Helical" evidence="6">
    <location>
        <begin position="63"/>
        <end position="82"/>
    </location>
</feature>
<evidence type="ECO:0000256" key="1">
    <source>
        <dbReference type="ARBA" id="ARBA00004127"/>
    </source>
</evidence>
<feature type="transmembrane region" description="Helical" evidence="6">
    <location>
        <begin position="176"/>
        <end position="196"/>
    </location>
</feature>
<gene>
    <name evidence="7" type="ORF">AMSG_05316</name>
</gene>
<dbReference type="OrthoDB" id="5965864at2759"/>
<keyword evidence="5 6" id="KW-0472">Membrane</keyword>
<evidence type="ECO:0008006" key="9">
    <source>
        <dbReference type="Google" id="ProtNLM"/>
    </source>
</evidence>
<dbReference type="GO" id="GO:0005773">
    <property type="term" value="C:vacuole"/>
    <property type="evidence" value="ECO:0007669"/>
    <property type="project" value="UniProtKB-ARBA"/>
</dbReference>
<feature type="transmembrane region" description="Helical" evidence="6">
    <location>
        <begin position="363"/>
        <end position="385"/>
    </location>
</feature>
<dbReference type="eggNOG" id="KOG3880">
    <property type="taxonomic scope" value="Eukaryota"/>
</dbReference>
<sequence>MGGMGAAGAVGVPMRHVEDAHYARNWIGFFIMGTINNFAYVAVNSKSKDLAKQFHKESAIGAILWANVATGALIQMINAAFLERTSTSKRMTVVAALFLAGLTAIAFSPDVDFYFMLFAVVLVGTGTSFGQCVMVGELKRYSPTMVGGWSSGTGLAGIAGSFTMILFSYLELSVALTFFLLLPLVAIYVFTFFIVLKPPTADDDSDGVAKKALGAVSVAASLNTDAKLEAGSAVSERTALISPIDASVVQPGVEVGPPNETGAQRVLRCLRLVTWLGLNMGAVYFFEYWISVGCAADAEPHHISPRASFWERKSFVILAACYQLGVFVSRSSLRFFKISRIEILTVLQGLNLGFWLADDIYKWMPYYIQFVAMFYVGLLGGTSFVNTLFKASNDPRTPESDRKLTLYIILIFVNVGIGLAAAAVLIADATFLADQVPKNN</sequence>
<dbReference type="Gene3D" id="1.20.1250.20">
    <property type="entry name" value="MFS general substrate transporter like domains"/>
    <property type="match status" value="1"/>
</dbReference>
<evidence type="ECO:0000256" key="3">
    <source>
        <dbReference type="ARBA" id="ARBA00022692"/>
    </source>
</evidence>
<dbReference type="PRINTS" id="PR01315">
    <property type="entry name" value="BATTENIN"/>
</dbReference>
<evidence type="ECO:0000313" key="8">
    <source>
        <dbReference type="Proteomes" id="UP000054408"/>
    </source>
</evidence>
<dbReference type="GO" id="GO:0016020">
    <property type="term" value="C:membrane"/>
    <property type="evidence" value="ECO:0007669"/>
    <property type="project" value="UniProtKB-UniRule"/>
</dbReference>
<comment type="similarity">
    <text evidence="2 6">Belongs to the battenin family.</text>
</comment>
<dbReference type="PANTHER" id="PTHR10981:SF7">
    <property type="entry name" value="BATTENIN"/>
    <property type="match status" value="1"/>
</dbReference>
<keyword evidence="4 6" id="KW-1133">Transmembrane helix</keyword>
<dbReference type="InterPro" id="IPR036259">
    <property type="entry name" value="MFS_trans_sf"/>
</dbReference>
<feature type="transmembrane region" description="Helical" evidence="6">
    <location>
        <begin position="23"/>
        <end position="43"/>
    </location>
</feature>
<dbReference type="RefSeq" id="XP_013758027.1">
    <property type="nucleotide sequence ID" value="XM_013902573.1"/>
</dbReference>
<dbReference type="GeneID" id="25564750"/>
<dbReference type="Proteomes" id="UP000054408">
    <property type="component" value="Unassembled WGS sequence"/>
</dbReference>
<feature type="transmembrane region" description="Helical" evidence="6">
    <location>
        <begin position="113"/>
        <end position="134"/>
    </location>
</feature>
<name>A0A0L0DAD7_THETB</name>
<evidence type="ECO:0000256" key="2">
    <source>
        <dbReference type="ARBA" id="ARBA00007467"/>
    </source>
</evidence>
<dbReference type="AlphaFoldDB" id="A0A0L0DAD7"/>
<dbReference type="PANTHER" id="PTHR10981">
    <property type="entry name" value="BATTENIN"/>
    <property type="match status" value="1"/>
</dbReference>
<keyword evidence="8" id="KW-1185">Reference proteome</keyword>
<protein>
    <recommendedName>
        <fullName evidence="9">Battenin</fullName>
    </recommendedName>
</protein>
<feature type="transmembrane region" description="Helical" evidence="6">
    <location>
        <begin position="91"/>
        <end position="107"/>
    </location>
</feature>
<feature type="transmembrane region" description="Helical" evidence="6">
    <location>
        <begin position="406"/>
        <end position="427"/>
    </location>
</feature>
<dbReference type="Pfam" id="PF02487">
    <property type="entry name" value="CLN3"/>
    <property type="match status" value="1"/>
</dbReference>
<dbReference type="EMBL" id="GL349454">
    <property type="protein sequence ID" value="KNC49319.1"/>
    <property type="molecule type" value="Genomic_DNA"/>
</dbReference>
<evidence type="ECO:0000256" key="5">
    <source>
        <dbReference type="ARBA" id="ARBA00023136"/>
    </source>
</evidence>
<evidence type="ECO:0000256" key="6">
    <source>
        <dbReference type="RuleBase" id="RU361113"/>
    </source>
</evidence>
<feature type="transmembrane region" description="Helical" evidence="6">
    <location>
        <begin position="272"/>
        <end position="290"/>
    </location>
</feature>
<dbReference type="InterPro" id="IPR003492">
    <property type="entry name" value="Battenin_disease_Cln3"/>
</dbReference>